<protein>
    <recommendedName>
        <fullName evidence="10">ABC transmembrane type-1 domain-containing protein</fullName>
    </recommendedName>
</protein>
<feature type="transmembrane region" description="Helical" evidence="5">
    <location>
        <begin position="146"/>
        <end position="175"/>
    </location>
</feature>
<feature type="transmembrane region" description="Helical" evidence="5">
    <location>
        <begin position="56"/>
        <end position="73"/>
    </location>
</feature>
<dbReference type="GO" id="GO:0016887">
    <property type="term" value="F:ATP hydrolysis activity"/>
    <property type="evidence" value="ECO:0007669"/>
    <property type="project" value="InterPro"/>
</dbReference>
<dbReference type="GO" id="GO:0005524">
    <property type="term" value="F:ATP binding"/>
    <property type="evidence" value="ECO:0007669"/>
    <property type="project" value="InterPro"/>
</dbReference>
<evidence type="ECO:0000256" key="4">
    <source>
        <dbReference type="ARBA" id="ARBA00023136"/>
    </source>
</evidence>
<feature type="transmembrane region" description="Helical" evidence="5">
    <location>
        <begin position="20"/>
        <end position="44"/>
    </location>
</feature>
<dbReference type="PANTHER" id="PTHR24221:SF248">
    <property type="entry name" value="ABC TRANSPORTER TRANSMEMBRANE REGION"/>
    <property type="match status" value="1"/>
</dbReference>
<dbReference type="InterPro" id="IPR036640">
    <property type="entry name" value="ABC1_TM_sf"/>
</dbReference>
<dbReference type="AlphaFoldDB" id="A0A1V2H2Z0"/>
<keyword evidence="9" id="KW-1185">Reference proteome</keyword>
<feature type="domain" description="ABC transmembrane type-1" evidence="7">
    <location>
        <begin position="20"/>
        <end position="300"/>
    </location>
</feature>
<evidence type="ECO:0000313" key="8">
    <source>
        <dbReference type="EMBL" id="ONG53189.1"/>
    </source>
</evidence>
<dbReference type="InterPro" id="IPR011527">
    <property type="entry name" value="ABC1_TM_dom"/>
</dbReference>
<accession>A0A1V2H2Z0</accession>
<evidence type="ECO:0000256" key="1">
    <source>
        <dbReference type="ARBA" id="ARBA00004651"/>
    </source>
</evidence>
<organism evidence="8 9">
    <name type="scientific">Teichococcus deserti</name>
    <dbReference type="NCBI Taxonomy" id="1817963"/>
    <lineage>
        <taxon>Bacteria</taxon>
        <taxon>Pseudomonadati</taxon>
        <taxon>Pseudomonadota</taxon>
        <taxon>Alphaproteobacteria</taxon>
        <taxon>Acetobacterales</taxon>
        <taxon>Roseomonadaceae</taxon>
        <taxon>Roseomonas</taxon>
    </lineage>
</organism>
<dbReference type="InterPro" id="IPR027417">
    <property type="entry name" value="P-loop_NTPase"/>
</dbReference>
<dbReference type="Gene3D" id="1.20.1560.10">
    <property type="entry name" value="ABC transporter type 1, transmembrane domain"/>
    <property type="match status" value="1"/>
</dbReference>
<dbReference type="PROSITE" id="PS50929">
    <property type="entry name" value="ABC_TM1F"/>
    <property type="match status" value="1"/>
</dbReference>
<dbReference type="EMBL" id="MLCO01000110">
    <property type="protein sequence ID" value="ONG53189.1"/>
    <property type="molecule type" value="Genomic_DNA"/>
</dbReference>
<comment type="subcellular location">
    <subcellularLocation>
        <location evidence="1">Cell membrane</location>
        <topology evidence="1">Multi-pass membrane protein</topology>
    </subcellularLocation>
</comment>
<dbReference type="GO" id="GO:0005886">
    <property type="term" value="C:plasma membrane"/>
    <property type="evidence" value="ECO:0007669"/>
    <property type="project" value="UniProtKB-SubCell"/>
</dbReference>
<evidence type="ECO:0000256" key="5">
    <source>
        <dbReference type="SAM" id="Phobius"/>
    </source>
</evidence>
<keyword evidence="2 5" id="KW-0812">Transmembrane</keyword>
<dbReference type="SUPFAM" id="SSF90123">
    <property type="entry name" value="ABC transporter transmembrane region"/>
    <property type="match status" value="1"/>
</dbReference>
<evidence type="ECO:0000259" key="6">
    <source>
        <dbReference type="PROSITE" id="PS50893"/>
    </source>
</evidence>
<dbReference type="GO" id="GO:0140359">
    <property type="term" value="F:ABC-type transporter activity"/>
    <property type="evidence" value="ECO:0007669"/>
    <property type="project" value="InterPro"/>
</dbReference>
<sequence>MRAVPAFRKNPRITDLQGQFGLGIASMCLNILSLSVPIVVLHVYDRVLPNGTGQTLASMLMGLAVLVVAEIALRIARATIALRVDSLREHLVRCRLMRDVMRGTPQALSGFAPAEITTGIAAAAVLRESRTQRLQVLFDMPFGLLFMVLVGIIGGGLVLVPIGVALLFLLMGWRVSRQLAYADLQRLRAEQQRDSFLRGVFPALALARGLCADLLLPGKLQRLQEGHATILRDTITLGTILREVVAVAGQVQVALVVGIGAVLVLEGKLSTGGLAACTLLAGRVMQPLQSGLGLLQGWHEARRAREAMTRLQALAVENIELEASEALWTAPPAIRMQGIRFAADDGGPPLALEVPAGKLVTIDAPPGSPCRSLLAALLGYVEVAEGEITLGETKLSPATAPLVRRQAALIGRSPTLFSGSLMDNLTGFGHPEREAEVQYLSFLFGLDTAVKRLPDGYDTQIDQGGRSLPVGIRQGAALVSALSAKPRLLLLDEAEIGMDPAAQLRLGDFLKRLKGRATLIVLTGNAALRKHADLKLRFQDNRLVAEA</sequence>
<evidence type="ECO:0000256" key="3">
    <source>
        <dbReference type="ARBA" id="ARBA00022989"/>
    </source>
</evidence>
<dbReference type="PROSITE" id="PS50893">
    <property type="entry name" value="ABC_TRANSPORTER_2"/>
    <property type="match status" value="1"/>
</dbReference>
<evidence type="ECO:0000256" key="2">
    <source>
        <dbReference type="ARBA" id="ARBA00022692"/>
    </source>
</evidence>
<dbReference type="SUPFAM" id="SSF52540">
    <property type="entry name" value="P-loop containing nucleoside triphosphate hydrolases"/>
    <property type="match status" value="1"/>
</dbReference>
<proteinExistence type="predicted"/>
<dbReference type="Gene3D" id="3.40.50.300">
    <property type="entry name" value="P-loop containing nucleotide triphosphate hydrolases"/>
    <property type="match status" value="1"/>
</dbReference>
<evidence type="ECO:0000259" key="7">
    <source>
        <dbReference type="PROSITE" id="PS50929"/>
    </source>
</evidence>
<evidence type="ECO:0000313" key="9">
    <source>
        <dbReference type="Proteomes" id="UP000188879"/>
    </source>
</evidence>
<dbReference type="GO" id="GO:0034040">
    <property type="term" value="F:ATPase-coupled lipid transmembrane transporter activity"/>
    <property type="evidence" value="ECO:0007669"/>
    <property type="project" value="TreeGrafter"/>
</dbReference>
<dbReference type="PANTHER" id="PTHR24221">
    <property type="entry name" value="ATP-BINDING CASSETTE SUB-FAMILY B"/>
    <property type="match status" value="1"/>
</dbReference>
<feature type="domain" description="ABC transporter" evidence="6">
    <location>
        <begin position="314"/>
        <end position="547"/>
    </location>
</feature>
<comment type="caution">
    <text evidence="8">The sequence shown here is derived from an EMBL/GenBank/DDBJ whole genome shotgun (WGS) entry which is preliminary data.</text>
</comment>
<dbReference type="Proteomes" id="UP000188879">
    <property type="component" value="Unassembled WGS sequence"/>
</dbReference>
<reference evidence="8 9" key="1">
    <citation type="submission" date="2016-10" db="EMBL/GenBank/DDBJ databases">
        <title>Draft Genome sequence of Roseomonas sp. strain M3.</title>
        <authorList>
            <person name="Subhash Y."/>
            <person name="Lee S."/>
        </authorList>
    </citation>
    <scope>NUCLEOTIDE SEQUENCE [LARGE SCALE GENOMIC DNA]</scope>
    <source>
        <strain evidence="8 9">M3</strain>
    </source>
</reference>
<evidence type="ECO:0008006" key="10">
    <source>
        <dbReference type="Google" id="ProtNLM"/>
    </source>
</evidence>
<gene>
    <name evidence="8" type="ORF">BKE38_13150</name>
</gene>
<name>A0A1V2H2Z0_9PROT</name>
<dbReference type="InterPro" id="IPR003439">
    <property type="entry name" value="ABC_transporter-like_ATP-bd"/>
</dbReference>
<dbReference type="Pfam" id="PF00005">
    <property type="entry name" value="ABC_tran"/>
    <property type="match status" value="1"/>
</dbReference>
<keyword evidence="4 5" id="KW-0472">Membrane</keyword>
<dbReference type="InterPro" id="IPR039421">
    <property type="entry name" value="Type_1_exporter"/>
</dbReference>
<keyword evidence="3 5" id="KW-1133">Transmembrane helix</keyword>